<dbReference type="Pfam" id="PF13417">
    <property type="entry name" value="GST_N_3"/>
    <property type="match status" value="1"/>
</dbReference>
<dbReference type="InterPro" id="IPR036249">
    <property type="entry name" value="Thioredoxin-like_sf"/>
</dbReference>
<dbReference type="EMBL" id="CP003350">
    <property type="protein sequence ID" value="AFC85337.1"/>
    <property type="molecule type" value="Genomic_DNA"/>
</dbReference>
<organism evidence="2 3">
    <name type="scientific">Frateuria aurantia (strain ATCC 33424 / DSM 6220 / KCTC 2777 / LMG 1558 / NBRC 3245 / NCIMB 13370)</name>
    <name type="common">Acetobacter aurantius</name>
    <dbReference type="NCBI Taxonomy" id="767434"/>
    <lineage>
        <taxon>Bacteria</taxon>
        <taxon>Pseudomonadati</taxon>
        <taxon>Pseudomonadota</taxon>
        <taxon>Gammaproteobacteria</taxon>
        <taxon>Lysobacterales</taxon>
        <taxon>Rhodanobacteraceae</taxon>
        <taxon>Frateuria</taxon>
    </lineage>
</organism>
<dbReference type="InterPro" id="IPR011901">
    <property type="entry name" value="Grx2"/>
</dbReference>
<gene>
    <name evidence="2" type="ordered locus">Fraau_0867</name>
</gene>
<dbReference type="SMR" id="H8L0T2"/>
<dbReference type="Pfam" id="PF04399">
    <property type="entry name" value="Glutaredoxin2_C"/>
    <property type="match status" value="1"/>
</dbReference>
<dbReference type="PROSITE" id="PS00195">
    <property type="entry name" value="GLUTAREDOXIN_1"/>
    <property type="match status" value="1"/>
</dbReference>
<dbReference type="RefSeq" id="WP_014402343.1">
    <property type="nucleotide sequence ID" value="NC_017033.1"/>
</dbReference>
<dbReference type="InterPro" id="IPR004045">
    <property type="entry name" value="Glutathione_S-Trfase_N"/>
</dbReference>
<dbReference type="Gene3D" id="1.20.1050.10">
    <property type="match status" value="1"/>
</dbReference>
<dbReference type="HOGENOM" id="CLU_072939_0_1_6"/>
<dbReference type="KEGG" id="fau:Fraau_0867"/>
<dbReference type="OrthoDB" id="5291571at2"/>
<sequence>MKLYIYDHCPFCVKARMGLALKKLPFELEILMEGDAETPTRMVGKKIAPILQKDDGSYMPESMDIVHYADQLKAPRLLDGSTDEAIEAWVKSVWRITIRLAVPRFVEGDFPELATTEAREAFRAREIRAFGDLDALIEQSPEWIADINHQLQALEALLAAHKGLNLADFSLFPVLRSLTIVEGVKFGPLAQAYAEHFSAKTGVALLDPA</sequence>
<name>H8L0T2_FRAAD</name>
<dbReference type="eggNOG" id="COG2999">
    <property type="taxonomic scope" value="Bacteria"/>
</dbReference>
<dbReference type="Gene3D" id="3.40.30.10">
    <property type="entry name" value="Glutaredoxin"/>
    <property type="match status" value="1"/>
</dbReference>
<evidence type="ECO:0000259" key="1">
    <source>
        <dbReference type="PROSITE" id="PS50404"/>
    </source>
</evidence>
<dbReference type="NCBIfam" id="NF007702">
    <property type="entry name" value="PRK10387.1"/>
    <property type="match status" value="1"/>
</dbReference>
<dbReference type="InterPro" id="IPR011767">
    <property type="entry name" value="GLR_AS"/>
</dbReference>
<dbReference type="SUPFAM" id="SSF47616">
    <property type="entry name" value="GST C-terminal domain-like"/>
    <property type="match status" value="1"/>
</dbReference>
<dbReference type="Proteomes" id="UP000005234">
    <property type="component" value="Chromosome"/>
</dbReference>
<reference evidence="2" key="1">
    <citation type="submission" date="2012-02" db="EMBL/GenBank/DDBJ databases">
        <title>The complete genome of Frateuria aurantia DSM 6220.</title>
        <authorList>
            <consortium name="US DOE Joint Genome Institute (JGI-PGF)"/>
            <person name="Lucas S."/>
            <person name="Copeland A."/>
            <person name="Lapidus A."/>
            <person name="Glavina del Rio T."/>
            <person name="Dalin E."/>
            <person name="Tice H."/>
            <person name="Bruce D."/>
            <person name="Goodwin L."/>
            <person name="Pitluck S."/>
            <person name="Peters L."/>
            <person name="Ovchinnikova G."/>
            <person name="Teshima H."/>
            <person name="Kyrpides N."/>
            <person name="Mavromatis K."/>
            <person name="Ivanova N."/>
            <person name="Brettin T."/>
            <person name="Detter J.C."/>
            <person name="Han C."/>
            <person name="Larimer F."/>
            <person name="Land M."/>
            <person name="Hauser L."/>
            <person name="Markowitz V."/>
            <person name="Cheng J.-F."/>
            <person name="Hugenholtz P."/>
            <person name="Woyke T."/>
            <person name="Wu D."/>
            <person name="Brambilla E."/>
            <person name="Klenk H.-P."/>
            <person name="Eisen J.A."/>
        </authorList>
    </citation>
    <scope>NUCLEOTIDE SEQUENCE</scope>
    <source>
        <strain evidence="2">DSM 6220</strain>
    </source>
</reference>
<dbReference type="GO" id="GO:0005829">
    <property type="term" value="C:cytosol"/>
    <property type="evidence" value="ECO:0007669"/>
    <property type="project" value="InterPro"/>
</dbReference>
<dbReference type="PROSITE" id="PS50404">
    <property type="entry name" value="GST_NTER"/>
    <property type="match status" value="1"/>
</dbReference>
<dbReference type="SUPFAM" id="SSF52833">
    <property type="entry name" value="Thioredoxin-like"/>
    <property type="match status" value="1"/>
</dbReference>
<dbReference type="InterPro" id="IPR036282">
    <property type="entry name" value="Glutathione-S-Trfase_C_sf"/>
</dbReference>
<keyword evidence="3" id="KW-1185">Reference proteome</keyword>
<evidence type="ECO:0000313" key="3">
    <source>
        <dbReference type="Proteomes" id="UP000005234"/>
    </source>
</evidence>
<feature type="domain" description="GST N-terminal" evidence="1">
    <location>
        <begin position="1"/>
        <end position="77"/>
    </location>
</feature>
<dbReference type="NCBIfam" id="TIGR02182">
    <property type="entry name" value="GRXB"/>
    <property type="match status" value="1"/>
</dbReference>
<accession>H8L0T2</accession>
<dbReference type="AlphaFoldDB" id="H8L0T2"/>
<dbReference type="InterPro" id="IPR007494">
    <property type="entry name" value="Glutaredoxin2_C"/>
</dbReference>
<proteinExistence type="predicted"/>
<protein>
    <submittedName>
        <fullName evidence="2">Glutaredoxin, GrxB family</fullName>
    </submittedName>
</protein>
<evidence type="ECO:0000313" key="2">
    <source>
        <dbReference type="EMBL" id="AFC85337.1"/>
    </source>
</evidence>